<sequence length="62" mass="7047">MKNDSMKSEFKIFDILGREILKGDIKAGSIENITLNSKGIFILKVLESETKQLLHTQKVIIE</sequence>
<dbReference type="EMBL" id="CP134537">
    <property type="protein sequence ID" value="WNH09153.1"/>
    <property type="molecule type" value="Genomic_DNA"/>
</dbReference>
<proteinExistence type="predicted"/>
<dbReference type="NCBIfam" id="TIGR04183">
    <property type="entry name" value="Por_Secre_tail"/>
    <property type="match status" value="1"/>
</dbReference>
<keyword evidence="1" id="KW-0732">Signal</keyword>
<name>A0ABY9XTI6_9FLAO</name>
<accession>A0ABY9XTI6</accession>
<evidence type="ECO:0000313" key="2">
    <source>
        <dbReference type="EMBL" id="WNH09153.1"/>
    </source>
</evidence>
<dbReference type="InterPro" id="IPR026444">
    <property type="entry name" value="Secre_tail"/>
</dbReference>
<organism evidence="2 3">
    <name type="scientific">Thalassobellus suaedae</name>
    <dbReference type="NCBI Taxonomy" id="3074124"/>
    <lineage>
        <taxon>Bacteria</taxon>
        <taxon>Pseudomonadati</taxon>
        <taxon>Bacteroidota</taxon>
        <taxon>Flavobacteriia</taxon>
        <taxon>Flavobacteriales</taxon>
        <taxon>Flavobacteriaceae</taxon>
        <taxon>Thalassobellus</taxon>
    </lineage>
</organism>
<dbReference type="Proteomes" id="UP001302806">
    <property type="component" value="Chromosome"/>
</dbReference>
<protein>
    <submittedName>
        <fullName evidence="2">T9SS type A sorting domain-containing protein</fullName>
    </submittedName>
</protein>
<evidence type="ECO:0000256" key="1">
    <source>
        <dbReference type="ARBA" id="ARBA00022729"/>
    </source>
</evidence>
<gene>
    <name evidence="2" type="ORF">RHP51_19400</name>
</gene>
<evidence type="ECO:0000313" key="3">
    <source>
        <dbReference type="Proteomes" id="UP001302806"/>
    </source>
</evidence>
<dbReference type="RefSeq" id="WP_415865675.1">
    <property type="nucleotide sequence ID" value="NZ_CP134537.1"/>
</dbReference>
<reference evidence="2 3" key="1">
    <citation type="submission" date="2023-09" db="EMBL/GenBank/DDBJ databases">
        <title>Thalassobella suaedae gen. nov., sp. nov., a marine bacterium of the family Flavobacteriaceae isolated from a halophyte Suaeda japonica.</title>
        <authorList>
            <person name="Lee S.Y."/>
            <person name="Hwang C.Y."/>
        </authorList>
    </citation>
    <scope>NUCLEOTIDE SEQUENCE [LARGE SCALE GENOMIC DNA]</scope>
    <source>
        <strain evidence="2 3">HL-DH14</strain>
    </source>
</reference>